<evidence type="ECO:0000256" key="4">
    <source>
        <dbReference type="ARBA" id="ARBA00023002"/>
    </source>
</evidence>
<evidence type="ECO:0000313" key="7">
    <source>
        <dbReference type="EMBL" id="MBK1617994.1"/>
    </source>
</evidence>
<dbReference type="PROSITE" id="PS51184">
    <property type="entry name" value="JMJC"/>
    <property type="match status" value="1"/>
</dbReference>
<dbReference type="Pfam" id="PF08007">
    <property type="entry name" value="JmjC_2"/>
    <property type="match status" value="1"/>
</dbReference>
<protein>
    <recommendedName>
        <fullName evidence="6">JmjC domain-containing protein</fullName>
    </recommendedName>
</protein>
<reference evidence="7 8" key="1">
    <citation type="journal article" date="2020" name="Microorganisms">
        <title>Osmotic Adaptation and Compatible Solute Biosynthesis of Phototrophic Bacteria as Revealed from Genome Analyses.</title>
        <authorList>
            <person name="Imhoff J.F."/>
            <person name="Rahn T."/>
            <person name="Kunzel S."/>
            <person name="Keller A."/>
            <person name="Neulinger S.C."/>
        </authorList>
    </citation>
    <scope>NUCLEOTIDE SEQUENCE [LARGE SCALE GENOMIC DNA]</scope>
    <source>
        <strain evidence="7 8">DSM 25653</strain>
    </source>
</reference>
<keyword evidence="2" id="KW-0479">Metal-binding</keyword>
<keyword evidence="3" id="KW-0223">Dioxygenase</keyword>
<evidence type="ECO:0000256" key="2">
    <source>
        <dbReference type="ARBA" id="ARBA00022723"/>
    </source>
</evidence>
<dbReference type="Gene3D" id="3.40.366.30">
    <property type="entry name" value="50S ribosomal protein L16 arginine hydroxylase, Chain A, Domain 2"/>
    <property type="match status" value="1"/>
</dbReference>
<comment type="caution">
    <text evidence="7">The sequence shown here is derived from an EMBL/GenBank/DDBJ whole genome shotgun (WGS) entry which is preliminary data.</text>
</comment>
<dbReference type="Gene3D" id="2.60.120.650">
    <property type="entry name" value="Cupin"/>
    <property type="match status" value="1"/>
</dbReference>
<dbReference type="InterPro" id="IPR039994">
    <property type="entry name" value="NO66-like"/>
</dbReference>
<sequence length="410" mass="46196">MSTWPHFPKLRFPNGLDAQGFLARYWQREPLLMRQALPGFENPLPGDELAGLACEPDVESRIILEQAEQGPWQVQHGPFDAERFAALPPSHWTLLVQDVDKHIAEIGALLDRFDFLPRWRIDDIMVSYAEDQGSVGPHVDDYDVFLIQAEGRRRWRIATDPRAPMALIPDLEIRVLRQFQADQEWLLEPGDILYLPPGVPHWGIAEGACQTWSVGLRAPAWRELADDWLAQVAERFTPPGRWQDRKSAPASNPAELDQASVQAMRAVIESGVAAAGLDAFTTWLGAWLTEPKLNLELEPPAPPWTEAEVISALEASQRFERDGRSLMLFAAPLALDARDTQESHHHVSLFANGREHALPAELVPLISLVANRRTLELSEVRAWLREPRARSLIADLFNAGHYLMVDVEDC</sequence>
<name>A0A9X0W6P8_9GAMM</name>
<keyword evidence="4" id="KW-0560">Oxidoreductase</keyword>
<dbReference type="Proteomes" id="UP001138768">
    <property type="component" value="Unassembled WGS sequence"/>
</dbReference>
<dbReference type="GO" id="GO:0046872">
    <property type="term" value="F:metal ion binding"/>
    <property type="evidence" value="ECO:0007669"/>
    <property type="project" value="UniProtKB-KW"/>
</dbReference>
<dbReference type="GO" id="GO:0016706">
    <property type="term" value="F:2-oxoglutarate-dependent dioxygenase activity"/>
    <property type="evidence" value="ECO:0007669"/>
    <property type="project" value="TreeGrafter"/>
</dbReference>
<dbReference type="SUPFAM" id="SSF51197">
    <property type="entry name" value="Clavaminate synthase-like"/>
    <property type="match status" value="1"/>
</dbReference>
<proteinExistence type="predicted"/>
<evidence type="ECO:0000256" key="5">
    <source>
        <dbReference type="ARBA" id="ARBA00023004"/>
    </source>
</evidence>
<feature type="domain" description="JmjC" evidence="6">
    <location>
        <begin position="105"/>
        <end position="233"/>
    </location>
</feature>
<dbReference type="PANTHER" id="PTHR13096:SF8">
    <property type="entry name" value="RIBOSOMAL OXYGENASE 1"/>
    <property type="match status" value="1"/>
</dbReference>
<dbReference type="InterPro" id="IPR003347">
    <property type="entry name" value="JmjC_dom"/>
</dbReference>
<evidence type="ECO:0000256" key="3">
    <source>
        <dbReference type="ARBA" id="ARBA00022964"/>
    </source>
</evidence>
<evidence type="ECO:0000256" key="1">
    <source>
        <dbReference type="ARBA" id="ARBA00001954"/>
    </source>
</evidence>
<keyword evidence="5" id="KW-0408">Iron</keyword>
<dbReference type="PANTHER" id="PTHR13096">
    <property type="entry name" value="MINA53 MYC INDUCED NUCLEAR ANTIGEN"/>
    <property type="match status" value="1"/>
</dbReference>
<dbReference type="RefSeq" id="WP_200240448.1">
    <property type="nucleotide sequence ID" value="NZ_NRRY01000006.1"/>
</dbReference>
<dbReference type="AlphaFoldDB" id="A0A9X0W6P8"/>
<keyword evidence="8" id="KW-1185">Reference proteome</keyword>
<evidence type="ECO:0000259" key="6">
    <source>
        <dbReference type="PROSITE" id="PS51184"/>
    </source>
</evidence>
<organism evidence="7 8">
    <name type="scientific">Lamprobacter modestohalophilus</name>
    <dbReference type="NCBI Taxonomy" id="1064514"/>
    <lineage>
        <taxon>Bacteria</taxon>
        <taxon>Pseudomonadati</taxon>
        <taxon>Pseudomonadota</taxon>
        <taxon>Gammaproteobacteria</taxon>
        <taxon>Chromatiales</taxon>
        <taxon>Chromatiaceae</taxon>
        <taxon>Lamprobacter</taxon>
    </lineage>
</organism>
<dbReference type="InterPro" id="IPR046799">
    <property type="entry name" value="ROXA-like_wH"/>
</dbReference>
<accession>A0A9X0W6P8</accession>
<dbReference type="SMART" id="SM00558">
    <property type="entry name" value="JmjC"/>
    <property type="match status" value="1"/>
</dbReference>
<dbReference type="EMBL" id="NRRY01000006">
    <property type="protein sequence ID" value="MBK1617994.1"/>
    <property type="molecule type" value="Genomic_DNA"/>
</dbReference>
<gene>
    <name evidence="7" type="ORF">CKO42_05910</name>
</gene>
<comment type="cofactor">
    <cofactor evidence="1">
        <name>Fe(2+)</name>
        <dbReference type="ChEBI" id="CHEBI:29033"/>
    </cofactor>
</comment>
<evidence type="ECO:0000313" key="8">
    <source>
        <dbReference type="Proteomes" id="UP001138768"/>
    </source>
</evidence>
<dbReference type="Pfam" id="PF20514">
    <property type="entry name" value="WHD_ROXA"/>
    <property type="match status" value="1"/>
</dbReference>